<evidence type="ECO:0000313" key="2">
    <source>
        <dbReference type="EMBL" id="CAG8704413.1"/>
    </source>
</evidence>
<protein>
    <submittedName>
        <fullName evidence="2">1214_t:CDS:1</fullName>
    </submittedName>
</protein>
<dbReference type="Pfam" id="PF25431">
    <property type="entry name" value="zf-C17orf113"/>
    <property type="match status" value="1"/>
</dbReference>
<dbReference type="AlphaFoldDB" id="A0A9N9N6A0"/>
<proteinExistence type="predicted"/>
<keyword evidence="3" id="KW-1185">Reference proteome</keyword>
<reference evidence="2" key="1">
    <citation type="submission" date="2021-06" db="EMBL/GenBank/DDBJ databases">
        <authorList>
            <person name="Kallberg Y."/>
            <person name="Tangrot J."/>
            <person name="Rosling A."/>
        </authorList>
    </citation>
    <scope>NUCLEOTIDE SEQUENCE</scope>
    <source>
        <strain evidence="2">IN212</strain>
    </source>
</reference>
<evidence type="ECO:0000313" key="3">
    <source>
        <dbReference type="Proteomes" id="UP000789396"/>
    </source>
</evidence>
<feature type="domain" description="C17orf113 probable zinc finger" evidence="1">
    <location>
        <begin position="14"/>
        <end position="64"/>
    </location>
</feature>
<dbReference type="InterPro" id="IPR057456">
    <property type="entry name" value="Znf_C17orf113"/>
</dbReference>
<dbReference type="Proteomes" id="UP000789396">
    <property type="component" value="Unassembled WGS sequence"/>
</dbReference>
<comment type="caution">
    <text evidence="2">The sequence shown here is derived from an EMBL/GenBank/DDBJ whole genome shotgun (WGS) entry which is preliminary data.</text>
</comment>
<feature type="non-terminal residue" evidence="2">
    <location>
        <position position="140"/>
    </location>
</feature>
<organism evidence="2 3">
    <name type="scientific">Racocetra fulgida</name>
    <dbReference type="NCBI Taxonomy" id="60492"/>
    <lineage>
        <taxon>Eukaryota</taxon>
        <taxon>Fungi</taxon>
        <taxon>Fungi incertae sedis</taxon>
        <taxon>Mucoromycota</taxon>
        <taxon>Glomeromycotina</taxon>
        <taxon>Glomeromycetes</taxon>
        <taxon>Diversisporales</taxon>
        <taxon>Gigasporaceae</taxon>
        <taxon>Racocetra</taxon>
    </lineage>
</organism>
<gene>
    <name evidence="2" type="ORF">RFULGI_LOCUS10546</name>
</gene>
<dbReference type="EMBL" id="CAJVPZ010021061">
    <property type="protein sequence ID" value="CAG8704413.1"/>
    <property type="molecule type" value="Genomic_DNA"/>
</dbReference>
<accession>A0A9N9N6A0</accession>
<sequence>MNDKGKRKATKYLETDGNLRMFCKLCKAAKFDNAFTRGTNIFKKDIVKWHDEKDLKHQKAKEQFSTLVLHQLNDTDMKIIWQMKCVYFAAKKHLSFNVYPDLYNPQILKISALSLEESSEYKDYGTYLNYVAARNFAIAI</sequence>
<dbReference type="OrthoDB" id="2400887at2759"/>
<name>A0A9N9N6A0_9GLOM</name>
<evidence type="ECO:0000259" key="1">
    <source>
        <dbReference type="Pfam" id="PF25431"/>
    </source>
</evidence>